<dbReference type="PROSITE" id="PS51257">
    <property type="entry name" value="PROKAR_LIPOPROTEIN"/>
    <property type="match status" value="1"/>
</dbReference>
<accession>A0A9J6RI73</accession>
<evidence type="ECO:0008006" key="4">
    <source>
        <dbReference type="Google" id="ProtNLM"/>
    </source>
</evidence>
<name>A0A9J6RI73_9GAMM</name>
<comment type="caution">
    <text evidence="2">The sequence shown here is derived from an EMBL/GenBank/DDBJ whole genome shotgun (WGS) entry which is preliminary data.</text>
</comment>
<evidence type="ECO:0000313" key="2">
    <source>
        <dbReference type="EMBL" id="MCZ0864382.1"/>
    </source>
</evidence>
<protein>
    <recommendedName>
        <fullName evidence="4">Lipoprotein</fullName>
    </recommendedName>
</protein>
<dbReference type="Proteomes" id="UP001069090">
    <property type="component" value="Unassembled WGS sequence"/>
</dbReference>
<organism evidence="2 3">
    <name type="scientific">Dasania phycosphaerae</name>
    <dbReference type="NCBI Taxonomy" id="2950436"/>
    <lineage>
        <taxon>Bacteria</taxon>
        <taxon>Pseudomonadati</taxon>
        <taxon>Pseudomonadota</taxon>
        <taxon>Gammaproteobacteria</taxon>
        <taxon>Cellvibrionales</taxon>
        <taxon>Spongiibacteraceae</taxon>
        <taxon>Dasania</taxon>
    </lineage>
</organism>
<sequence>MEKLFMAALISASLLSTGCSTVINGSDQDVFVKTMHDDNPKGTECVVSTNRQVRSVDANRSVNLHRDEGLLVAECENEAQRGVAEVEPDFGGVIWGNLIIGGIIGAVIDANTDAHYTYPDVLVRMKDKEGAEDVPTPLIKPLPVGEEKDQDVAPLASDPAVEEVIETSPLASK</sequence>
<evidence type="ECO:0000313" key="3">
    <source>
        <dbReference type="Proteomes" id="UP001069090"/>
    </source>
</evidence>
<feature type="region of interest" description="Disordered" evidence="1">
    <location>
        <begin position="132"/>
        <end position="173"/>
    </location>
</feature>
<keyword evidence="3" id="KW-1185">Reference proteome</keyword>
<dbReference type="AlphaFoldDB" id="A0A9J6RI73"/>
<dbReference type="RefSeq" id="WP_268905114.1">
    <property type="nucleotide sequence ID" value="NZ_JAPTGG010000002.1"/>
</dbReference>
<dbReference type="EMBL" id="JAPTGG010000002">
    <property type="protein sequence ID" value="MCZ0864382.1"/>
    <property type="molecule type" value="Genomic_DNA"/>
</dbReference>
<evidence type="ECO:0000256" key="1">
    <source>
        <dbReference type="SAM" id="MobiDB-lite"/>
    </source>
</evidence>
<proteinExistence type="predicted"/>
<gene>
    <name evidence="2" type="ORF">O0V09_04185</name>
</gene>
<reference evidence="2 3" key="1">
    <citation type="submission" date="2022-12" db="EMBL/GenBank/DDBJ databases">
        <title>Dasania phycosphaerae sp. nov., isolated from particulate material of the south coast of Korea.</title>
        <authorList>
            <person name="Jiang Y."/>
        </authorList>
    </citation>
    <scope>NUCLEOTIDE SEQUENCE [LARGE SCALE GENOMIC DNA]</scope>
    <source>
        <strain evidence="2 3">GY-19</strain>
    </source>
</reference>